<proteinExistence type="predicted"/>
<dbReference type="EMBL" id="MTYH01000015">
    <property type="protein sequence ID" value="PNP46527.1"/>
    <property type="molecule type" value="Genomic_DNA"/>
</dbReference>
<dbReference type="AlphaFoldDB" id="A0A2K0TLW6"/>
<feature type="domain" description="AB hydrolase-1" evidence="1">
    <location>
        <begin position="39"/>
        <end position="138"/>
    </location>
</feature>
<dbReference type="PANTHER" id="PTHR46331">
    <property type="entry name" value="VALACYCLOVIR HYDROLASE"/>
    <property type="match status" value="1"/>
</dbReference>
<dbReference type="PANTHER" id="PTHR46331:SF2">
    <property type="entry name" value="VALACYCLOVIR HYDROLASE"/>
    <property type="match status" value="1"/>
</dbReference>
<dbReference type="InterPro" id="IPR029058">
    <property type="entry name" value="AB_hydrolase_fold"/>
</dbReference>
<dbReference type="Proteomes" id="UP000236546">
    <property type="component" value="Unassembled WGS sequence"/>
</dbReference>
<accession>A0A2K0TLW6</accession>
<dbReference type="OrthoDB" id="190201at2759"/>
<dbReference type="SUPFAM" id="SSF53474">
    <property type="entry name" value="alpha/beta-Hydrolases"/>
    <property type="match status" value="1"/>
</dbReference>
<evidence type="ECO:0000259" key="1">
    <source>
        <dbReference type="Pfam" id="PF00561"/>
    </source>
</evidence>
<organism evidence="2 3">
    <name type="scientific">Trichoderma gamsii</name>
    <dbReference type="NCBI Taxonomy" id="398673"/>
    <lineage>
        <taxon>Eukaryota</taxon>
        <taxon>Fungi</taxon>
        <taxon>Dikarya</taxon>
        <taxon>Ascomycota</taxon>
        <taxon>Pezizomycotina</taxon>
        <taxon>Sordariomycetes</taxon>
        <taxon>Hypocreomycetidae</taxon>
        <taxon>Hypocreales</taxon>
        <taxon>Hypocreaceae</taxon>
        <taxon>Trichoderma</taxon>
    </lineage>
</organism>
<comment type="caution">
    <text evidence="2">The sequence shown here is derived from an EMBL/GenBank/DDBJ whole genome shotgun (WGS) entry which is preliminary data.</text>
</comment>
<dbReference type="Gene3D" id="3.40.50.1820">
    <property type="entry name" value="alpha/beta hydrolase"/>
    <property type="match status" value="1"/>
</dbReference>
<evidence type="ECO:0000313" key="3">
    <source>
        <dbReference type="Proteomes" id="UP000236546"/>
    </source>
</evidence>
<name>A0A2K0TLW6_9HYPO</name>
<protein>
    <recommendedName>
        <fullName evidence="1">AB hydrolase-1 domain-containing protein</fullName>
    </recommendedName>
</protein>
<sequence length="272" mass="30198">MLPKTPDLPNATFSEVTRINGINLWYALFGPPIGCGQIPVVFLHGGKINSNWWGLQIKHVADKGYPVIALDTRGHGRSSDDDAVAFSYDLFADDTAALLAYLKVPKASVAGWSDGANTALSLAMRYGDKLDRALIFGANYQPDQVDIEGMLAIPFLGDVKSRMRSECEALSPHPDNFERFMAKMGLMQGTLPNWNEESFAQIKTRLEDPIHAPIMWIVDGASEEIIPRRVFREIKDMIPGSSQIVVQVGHFGPLRNPDSFNILLDRWLGESR</sequence>
<dbReference type="PRINTS" id="PR00111">
    <property type="entry name" value="ABHYDROLASE"/>
</dbReference>
<evidence type="ECO:0000313" key="2">
    <source>
        <dbReference type="EMBL" id="PNP46527.1"/>
    </source>
</evidence>
<dbReference type="InterPro" id="IPR000073">
    <property type="entry name" value="AB_hydrolase_1"/>
</dbReference>
<dbReference type="GO" id="GO:0017171">
    <property type="term" value="F:serine hydrolase activity"/>
    <property type="evidence" value="ECO:0007669"/>
    <property type="project" value="TreeGrafter"/>
</dbReference>
<gene>
    <name evidence="2" type="ORF">TGAMA5MH_01985</name>
</gene>
<reference evidence="2 3" key="1">
    <citation type="submission" date="2017-02" db="EMBL/GenBank/DDBJ databases">
        <title>Genomes of Trichoderma spp. with biocontrol activity.</title>
        <authorList>
            <person name="Gardiner D."/>
            <person name="Kazan K."/>
            <person name="Vos C."/>
            <person name="Harvey P."/>
        </authorList>
    </citation>
    <scope>NUCLEOTIDE SEQUENCE [LARGE SCALE GENOMIC DNA]</scope>
    <source>
        <strain evidence="2 3">A5MH</strain>
    </source>
</reference>
<dbReference type="Pfam" id="PF00561">
    <property type="entry name" value="Abhydrolase_1"/>
    <property type="match status" value="1"/>
</dbReference>